<dbReference type="PANTHER" id="PTHR11851:SF224">
    <property type="entry name" value="PROCESSING PROTEASE"/>
    <property type="match status" value="1"/>
</dbReference>
<protein>
    <submittedName>
        <fullName evidence="3">Insulinase family protein</fullName>
    </submittedName>
</protein>
<accession>A0A975NM33</accession>
<evidence type="ECO:0000259" key="2">
    <source>
        <dbReference type="Pfam" id="PF05193"/>
    </source>
</evidence>
<dbReference type="PANTHER" id="PTHR11851">
    <property type="entry name" value="METALLOPROTEASE"/>
    <property type="match status" value="1"/>
</dbReference>
<dbReference type="Pfam" id="PF00675">
    <property type="entry name" value="Peptidase_M16"/>
    <property type="match status" value="1"/>
</dbReference>
<dbReference type="GO" id="GO:0046872">
    <property type="term" value="F:metal ion binding"/>
    <property type="evidence" value="ECO:0007669"/>
    <property type="project" value="InterPro"/>
</dbReference>
<evidence type="ECO:0000313" key="4">
    <source>
        <dbReference type="Proteomes" id="UP000680805"/>
    </source>
</evidence>
<dbReference type="KEGG" id="bsei:KMZ68_21980"/>
<dbReference type="AlphaFoldDB" id="A0A975NM33"/>
<reference evidence="3" key="1">
    <citation type="submission" date="2021-06" db="EMBL/GenBank/DDBJ databases">
        <title>Bradyrhizobium sp. S2-11-2 Genome sequencing.</title>
        <authorList>
            <person name="Jin L."/>
        </authorList>
    </citation>
    <scope>NUCLEOTIDE SEQUENCE</scope>
    <source>
        <strain evidence="3">S2-11-2</strain>
    </source>
</reference>
<evidence type="ECO:0000313" key="3">
    <source>
        <dbReference type="EMBL" id="QWG17602.1"/>
    </source>
</evidence>
<dbReference type="Pfam" id="PF05193">
    <property type="entry name" value="Peptidase_M16_C"/>
    <property type="match status" value="1"/>
</dbReference>
<evidence type="ECO:0000259" key="1">
    <source>
        <dbReference type="Pfam" id="PF00675"/>
    </source>
</evidence>
<dbReference type="InterPro" id="IPR011249">
    <property type="entry name" value="Metalloenz_LuxS/M16"/>
</dbReference>
<feature type="domain" description="Peptidase M16 C-terminal" evidence="2">
    <location>
        <begin position="228"/>
        <end position="403"/>
    </location>
</feature>
<gene>
    <name evidence="3" type="ORF">KMZ68_21980</name>
</gene>
<dbReference type="InterPro" id="IPR050361">
    <property type="entry name" value="MPP/UQCRC_Complex"/>
</dbReference>
<dbReference type="SUPFAM" id="SSF63411">
    <property type="entry name" value="LuxS/MPP-like metallohydrolase"/>
    <property type="match status" value="2"/>
</dbReference>
<dbReference type="EMBL" id="CP076135">
    <property type="protein sequence ID" value="QWG17602.1"/>
    <property type="molecule type" value="Genomic_DNA"/>
</dbReference>
<feature type="domain" description="Peptidase M16 N-terminal" evidence="1">
    <location>
        <begin position="92"/>
        <end position="219"/>
    </location>
</feature>
<proteinExistence type="predicted"/>
<dbReference type="Gene3D" id="3.30.830.10">
    <property type="entry name" value="Metalloenzyme, LuxS/M16 peptidase-like"/>
    <property type="match status" value="2"/>
</dbReference>
<dbReference type="InterPro" id="IPR007863">
    <property type="entry name" value="Peptidase_M16_C"/>
</dbReference>
<organism evidence="3 4">
    <name type="scientific">Bradyrhizobium sediminis</name>
    <dbReference type="NCBI Taxonomy" id="2840469"/>
    <lineage>
        <taxon>Bacteria</taxon>
        <taxon>Pseudomonadati</taxon>
        <taxon>Pseudomonadota</taxon>
        <taxon>Alphaproteobacteria</taxon>
        <taxon>Hyphomicrobiales</taxon>
        <taxon>Nitrobacteraceae</taxon>
        <taxon>Bradyrhizobium</taxon>
    </lineage>
</organism>
<dbReference type="Proteomes" id="UP000680805">
    <property type="component" value="Chromosome"/>
</dbReference>
<name>A0A975NM33_9BRAD</name>
<sequence length="487" mass="52721">MARQEAIGDGLSDQGCRAETRGEAFVNFAKAFFSARARRFAFVLAACLTLMPPAITPSHAAARIQHLISPGGIEAWFVQDATVPLIAMEYAFGGGATQDPADKPGVGHMVASLIDEGSGDLDSKTFHERLDRRAIELSFASNRDYFRGSLRMLKDNRDEAFDLLRMALTSPHFDGADVERIRAQVISGLRRESSNPTALASRKFLEVAFGDHAYGRPANGTLKSVPTINTADMKDYVRRVLAKDTLRIAVVGDVDPATLGALLDKTFGGLPAKAGLTPVADVEAARPPQRAFIPLDVPQTVVTFGGPGMKRHEPDFMAGYIVNHILGGGGLSSRLYKEVREKRGLAYSVYESLLWMDRSAIFIGNTGTRADRAGETVDAIEKEIRRIAEDGPTQQELDEAKSYLKGSQMLALDTSSKLASALLQYQLDKLPIDYIEKRNAIVDAVTLDDARKAARRLWGQGLLTVIVGRAPQAAAQPAAATPPTAKN</sequence>
<dbReference type="InterPro" id="IPR011765">
    <property type="entry name" value="Pept_M16_N"/>
</dbReference>